<dbReference type="PANTHER" id="PTHR47893:SF1">
    <property type="entry name" value="REGULATORY PROTEIN PCHR"/>
    <property type="match status" value="1"/>
</dbReference>
<dbReference type="EMBL" id="WKKG01000008">
    <property type="protein sequence ID" value="MRX69322.1"/>
    <property type="molecule type" value="Genomic_DNA"/>
</dbReference>
<feature type="domain" description="HTH araC/xylS-type" evidence="1">
    <location>
        <begin position="229"/>
        <end position="329"/>
    </location>
</feature>
<proteinExistence type="predicted"/>
<dbReference type="GO" id="GO:0003700">
    <property type="term" value="F:DNA-binding transcription factor activity"/>
    <property type="evidence" value="ECO:0007669"/>
    <property type="project" value="InterPro"/>
</dbReference>
<evidence type="ECO:0000259" key="1">
    <source>
        <dbReference type="PROSITE" id="PS01124"/>
    </source>
</evidence>
<gene>
    <name evidence="2" type="ORF">GJU42_15220</name>
    <name evidence="3" type="ORF">SAMN06265349_10611</name>
</gene>
<dbReference type="InterPro" id="IPR018060">
    <property type="entry name" value="HTH_AraC"/>
</dbReference>
<dbReference type="Proteomes" id="UP000317289">
    <property type="component" value="Unassembled WGS sequence"/>
</dbReference>
<organism evidence="3 4">
    <name type="scientific">Flavobacterium resistens</name>
    <dbReference type="NCBI Taxonomy" id="443612"/>
    <lineage>
        <taxon>Bacteria</taxon>
        <taxon>Pseudomonadati</taxon>
        <taxon>Bacteroidota</taxon>
        <taxon>Flavobacteriia</taxon>
        <taxon>Flavobacteriales</taxon>
        <taxon>Flavobacteriaceae</taxon>
        <taxon>Flavobacterium</taxon>
    </lineage>
</organism>
<dbReference type="OrthoDB" id="1228649at2"/>
<dbReference type="PROSITE" id="PS01124">
    <property type="entry name" value="HTH_ARAC_FAMILY_2"/>
    <property type="match status" value="1"/>
</dbReference>
<dbReference type="Gene3D" id="1.10.10.60">
    <property type="entry name" value="Homeodomain-like"/>
    <property type="match status" value="1"/>
</dbReference>
<dbReference type="PANTHER" id="PTHR47893">
    <property type="entry name" value="REGULATORY PROTEIN PCHR"/>
    <property type="match status" value="1"/>
</dbReference>
<dbReference type="Pfam" id="PF12833">
    <property type="entry name" value="HTH_18"/>
    <property type="match status" value="1"/>
</dbReference>
<evidence type="ECO:0000313" key="4">
    <source>
        <dbReference type="Proteomes" id="UP000317289"/>
    </source>
</evidence>
<dbReference type="EMBL" id="FXTA01000006">
    <property type="protein sequence ID" value="SMO89228.1"/>
    <property type="molecule type" value="Genomic_DNA"/>
</dbReference>
<sequence length="336" mass="39042">MYRNNQFYCVHPDWQQQYASEYNADILENKILQISKDLGEGHIFYAQAIPGMAILYIDCKINQPLQVRRLEENTYRYIFHYDLSDGTNFLIINNKKNKVGIKVNKEISVFNNQIESYFEPAVGKRTFVLRLFVDQKLMGEFLESIPGNDNYDELKIKLAGAKNGMFSESIDANSLLLFLSIKERSMFEESFHPFIKGVSLQLLSLFFKKITNPNLAESSHAITQRDGLINAKNYLLNNLTEKFPSISFLAEISGMSPTKFKILFKKEFNDTCKNLFIQEKMNLAKTMLTSGENNNLTEITFELNFSKINQFSSLYFEKFNKKPIEDFVKKRKEDAE</sequence>
<evidence type="ECO:0000313" key="5">
    <source>
        <dbReference type="Proteomes" id="UP000468990"/>
    </source>
</evidence>
<dbReference type="GO" id="GO:0043565">
    <property type="term" value="F:sequence-specific DNA binding"/>
    <property type="evidence" value="ECO:0007669"/>
    <property type="project" value="InterPro"/>
</dbReference>
<protein>
    <submittedName>
        <fullName evidence="3">AraC-type DNA-binding protein</fullName>
    </submittedName>
    <submittedName>
        <fullName evidence="2">Helix-turn-helix domain-containing protein</fullName>
    </submittedName>
</protein>
<keyword evidence="3" id="KW-0238">DNA-binding</keyword>
<dbReference type="InterPro" id="IPR053142">
    <property type="entry name" value="PchR_regulatory_protein"/>
</dbReference>
<keyword evidence="5" id="KW-1185">Reference proteome</keyword>
<evidence type="ECO:0000313" key="2">
    <source>
        <dbReference type="EMBL" id="MRX69322.1"/>
    </source>
</evidence>
<name>A0A521EZ47_9FLAO</name>
<reference evidence="2 5" key="2">
    <citation type="submission" date="2019-11" db="EMBL/GenBank/DDBJ databases">
        <title>Flavobacterium resistens genome.</title>
        <authorList>
            <person name="Wilson V.M."/>
            <person name="Newman J.D."/>
        </authorList>
    </citation>
    <scope>NUCLEOTIDE SEQUENCE [LARGE SCALE GENOMIC DNA]</scope>
    <source>
        <strain evidence="2 5">DSM 19382</strain>
    </source>
</reference>
<accession>A0A521EZ47</accession>
<dbReference type="RefSeq" id="WP_142452105.1">
    <property type="nucleotide sequence ID" value="NZ_FXTA01000006.1"/>
</dbReference>
<reference evidence="3 4" key="1">
    <citation type="submission" date="2017-05" db="EMBL/GenBank/DDBJ databases">
        <authorList>
            <person name="Varghese N."/>
            <person name="Submissions S."/>
        </authorList>
    </citation>
    <scope>NUCLEOTIDE SEQUENCE [LARGE SCALE GENOMIC DNA]</scope>
    <source>
        <strain evidence="3 4">DSM 19382</strain>
    </source>
</reference>
<dbReference type="SMART" id="SM00342">
    <property type="entry name" value="HTH_ARAC"/>
    <property type="match status" value="1"/>
</dbReference>
<dbReference type="AlphaFoldDB" id="A0A521EZ47"/>
<evidence type="ECO:0000313" key="3">
    <source>
        <dbReference type="EMBL" id="SMO89228.1"/>
    </source>
</evidence>
<dbReference type="Proteomes" id="UP000468990">
    <property type="component" value="Unassembled WGS sequence"/>
</dbReference>